<comment type="caution">
    <text evidence="3">The sequence shown here is derived from an EMBL/GenBank/DDBJ whole genome shotgun (WGS) entry which is preliminary data.</text>
</comment>
<protein>
    <submittedName>
        <fullName evidence="3">Helix-turn-helix domain-containing protein</fullName>
    </submittedName>
</protein>
<evidence type="ECO:0000259" key="2">
    <source>
        <dbReference type="Pfam" id="PF13556"/>
    </source>
</evidence>
<dbReference type="PANTHER" id="PTHR33744:SF17">
    <property type="entry name" value="CONSERVED PROTEIN"/>
    <property type="match status" value="1"/>
</dbReference>
<reference evidence="4" key="1">
    <citation type="submission" date="2023-07" db="EMBL/GenBank/DDBJ databases">
        <title>30 novel species of actinomycetes from the DSMZ collection.</title>
        <authorList>
            <person name="Nouioui I."/>
        </authorList>
    </citation>
    <scope>NUCLEOTIDE SEQUENCE [LARGE SCALE GENOMIC DNA]</scope>
    <source>
        <strain evidence="4">DSM 42041</strain>
    </source>
</reference>
<dbReference type="EMBL" id="JAVREQ010000005">
    <property type="protein sequence ID" value="MDT0378686.1"/>
    <property type="molecule type" value="Genomic_DNA"/>
</dbReference>
<keyword evidence="4" id="KW-1185">Reference proteome</keyword>
<evidence type="ECO:0000313" key="4">
    <source>
        <dbReference type="Proteomes" id="UP001183414"/>
    </source>
</evidence>
<accession>A0ABU2NNX9</accession>
<proteinExistence type="predicted"/>
<dbReference type="Proteomes" id="UP001183414">
    <property type="component" value="Unassembled WGS sequence"/>
</dbReference>
<dbReference type="InterPro" id="IPR025736">
    <property type="entry name" value="PucR_C-HTH_dom"/>
</dbReference>
<dbReference type="InterPro" id="IPR051448">
    <property type="entry name" value="CdaR-like_regulators"/>
</dbReference>
<feature type="region of interest" description="Disordered" evidence="1">
    <location>
        <begin position="280"/>
        <end position="306"/>
    </location>
</feature>
<dbReference type="Gene3D" id="1.10.10.2840">
    <property type="entry name" value="PucR C-terminal helix-turn-helix domain"/>
    <property type="match status" value="1"/>
</dbReference>
<dbReference type="Pfam" id="PF13556">
    <property type="entry name" value="HTH_30"/>
    <property type="match status" value="1"/>
</dbReference>
<name>A0ABU2NNX9_9ACTN</name>
<dbReference type="PANTHER" id="PTHR33744">
    <property type="entry name" value="CARBOHYDRATE DIACID REGULATOR"/>
    <property type="match status" value="1"/>
</dbReference>
<dbReference type="InterPro" id="IPR042070">
    <property type="entry name" value="PucR_C-HTH_sf"/>
</dbReference>
<evidence type="ECO:0000313" key="3">
    <source>
        <dbReference type="EMBL" id="MDT0378686.1"/>
    </source>
</evidence>
<evidence type="ECO:0000256" key="1">
    <source>
        <dbReference type="SAM" id="MobiDB-lite"/>
    </source>
</evidence>
<gene>
    <name evidence="3" type="ORF">RM572_07820</name>
</gene>
<sequence length="443" mass="45840">MREDYQTLVDDVSASLGTPATLEDRDFTLIAFAAHEGDEERGPDADLDQVRTRTILQRRSTAAVRKWFESFGITRAREPVRIPPDPAAGVRTGRLCLPVRHGGVVYGYVWLLDDGALDLRDPRVARAQQTATRIGALLAAEAQQGAHAGALLRELLTGPAAGRAEAAEELRTTLGATLDGPLAVVAVAPWEPSDTAPDTGTLTSPGGGPAAWPGVAAHCLMPGAGGVRTGDVPSGTAGGSGAGATGAAEAGTAGGALAVLTRLRAAAVLAPARAVGRRLLGLPPSDDVGPAARPASPERSPGPSRRAAGIGAVRGEFAAAAPTAWREALVAARAAAAEPERFGSVAEWADIGPYRLLGRLPVGTAPDPSVRELLEPAHREMARTAEAFLDRAGQAGRTAADLGIHRQTLYYRLGRVERLTGLDLDDGADRLLLHVALKAARLS</sequence>
<feature type="domain" description="PucR C-terminal helix-turn-helix" evidence="2">
    <location>
        <begin position="382"/>
        <end position="439"/>
    </location>
</feature>
<organism evidence="3 4">
    <name type="scientific">Streptomyces hazeniae</name>
    <dbReference type="NCBI Taxonomy" id="3075538"/>
    <lineage>
        <taxon>Bacteria</taxon>
        <taxon>Bacillati</taxon>
        <taxon>Actinomycetota</taxon>
        <taxon>Actinomycetes</taxon>
        <taxon>Kitasatosporales</taxon>
        <taxon>Streptomycetaceae</taxon>
        <taxon>Streptomyces</taxon>
    </lineage>
</organism>
<dbReference type="RefSeq" id="WP_311672548.1">
    <property type="nucleotide sequence ID" value="NZ_JAVREQ010000005.1"/>
</dbReference>